<reference evidence="3" key="1">
    <citation type="journal article" date="2019" name="Int. J. Syst. Evol. Microbiol.">
        <title>The Global Catalogue of Microorganisms (GCM) 10K type strain sequencing project: providing services to taxonomists for standard genome sequencing and annotation.</title>
        <authorList>
            <consortium name="The Broad Institute Genomics Platform"/>
            <consortium name="The Broad Institute Genome Sequencing Center for Infectious Disease"/>
            <person name="Wu L."/>
            <person name="Ma J."/>
        </authorList>
    </citation>
    <scope>NUCLEOTIDE SEQUENCE [LARGE SCALE GENOMIC DNA]</scope>
    <source>
        <strain evidence="3">CGMCC 4.7139</strain>
    </source>
</reference>
<dbReference type="EMBL" id="JBHSFE010000011">
    <property type="protein sequence ID" value="MFC4608990.1"/>
    <property type="molecule type" value="Genomic_DNA"/>
</dbReference>
<accession>A0ABV9G7F3</accession>
<proteinExistence type="predicted"/>
<keyword evidence="3" id="KW-1185">Reference proteome</keyword>
<dbReference type="Proteomes" id="UP001595993">
    <property type="component" value="Unassembled WGS sequence"/>
</dbReference>
<evidence type="ECO:0000313" key="2">
    <source>
        <dbReference type="EMBL" id="MFC4608990.1"/>
    </source>
</evidence>
<organism evidence="2 3">
    <name type="scientific">Streptomyces maoxianensis</name>
    <dbReference type="NCBI Taxonomy" id="1459942"/>
    <lineage>
        <taxon>Bacteria</taxon>
        <taxon>Bacillati</taxon>
        <taxon>Actinomycetota</taxon>
        <taxon>Actinomycetes</taxon>
        <taxon>Kitasatosporales</taxon>
        <taxon>Streptomycetaceae</taxon>
        <taxon>Streptomyces</taxon>
    </lineage>
</organism>
<evidence type="ECO:0000259" key="1">
    <source>
        <dbReference type="PROSITE" id="PS50234"/>
    </source>
</evidence>
<dbReference type="SUPFAM" id="SSF53300">
    <property type="entry name" value="vWA-like"/>
    <property type="match status" value="1"/>
</dbReference>
<name>A0ABV9G7F3_9ACTN</name>
<dbReference type="InterPro" id="IPR036465">
    <property type="entry name" value="vWFA_dom_sf"/>
</dbReference>
<feature type="domain" description="VWFA" evidence="1">
    <location>
        <begin position="9"/>
        <end position="191"/>
    </location>
</feature>
<comment type="caution">
    <text evidence="2">The sequence shown here is derived from an EMBL/GenBank/DDBJ whole genome shotgun (WGS) entry which is preliminary data.</text>
</comment>
<sequence length="224" mass="24122">METLGQLLPVYVLADESYSMASHVDDLNAGMKSLHMALLGEPMAAAKVRFSVLGFSNTVTEHLILADLRGESELPRLSAGGGTSYEAAFSALLQRVPDDVRSLKSQGYRVHRPAVFFLSDGQPNPRENWTEVHRRLTDRKITGAAPNVIAFGIGQAEAETILNVATQSEFAFISLPGSQLGDSIAKFFTALTKSVVESGNAMASGQAELIVEKPEGFRLAIDEV</sequence>
<dbReference type="PROSITE" id="PS50234">
    <property type="entry name" value="VWFA"/>
    <property type="match status" value="1"/>
</dbReference>
<evidence type="ECO:0000313" key="3">
    <source>
        <dbReference type="Proteomes" id="UP001595993"/>
    </source>
</evidence>
<dbReference type="RefSeq" id="WP_381195188.1">
    <property type="nucleotide sequence ID" value="NZ_JBHSFE010000011.1"/>
</dbReference>
<dbReference type="InterPro" id="IPR002035">
    <property type="entry name" value="VWF_A"/>
</dbReference>
<protein>
    <recommendedName>
        <fullName evidence="1">VWFA domain-containing protein</fullName>
    </recommendedName>
</protein>
<gene>
    <name evidence="2" type="ORF">ACFO9E_14365</name>
</gene>
<dbReference type="Gene3D" id="3.40.50.410">
    <property type="entry name" value="von Willebrand factor, type A domain"/>
    <property type="match status" value="1"/>
</dbReference>